<feature type="region of interest" description="Disordered" evidence="1">
    <location>
        <begin position="67"/>
        <end position="98"/>
    </location>
</feature>
<comment type="caution">
    <text evidence="3">The sequence shown here is derived from an EMBL/GenBank/DDBJ whole genome shotgun (WGS) entry which is preliminary data.</text>
</comment>
<reference evidence="3 4" key="1">
    <citation type="journal article" date="2019" name="Commun. Biol.">
        <title>The bagworm genome reveals a unique fibroin gene that provides high tensile strength.</title>
        <authorList>
            <person name="Kono N."/>
            <person name="Nakamura H."/>
            <person name="Ohtoshi R."/>
            <person name="Tomita M."/>
            <person name="Numata K."/>
            <person name="Arakawa K."/>
        </authorList>
    </citation>
    <scope>NUCLEOTIDE SEQUENCE [LARGE SCALE GENOMIC DNA]</scope>
</reference>
<gene>
    <name evidence="3" type="ORF">EVAR_43688_1</name>
</gene>
<protein>
    <submittedName>
        <fullName evidence="3">Uncharacterized protein</fullName>
    </submittedName>
</protein>
<dbReference type="AlphaFoldDB" id="A0A4C1X0Q0"/>
<evidence type="ECO:0000313" key="4">
    <source>
        <dbReference type="Proteomes" id="UP000299102"/>
    </source>
</evidence>
<proteinExistence type="predicted"/>
<organism evidence="3 4">
    <name type="scientific">Eumeta variegata</name>
    <name type="common">Bagworm moth</name>
    <name type="synonym">Eumeta japonica</name>
    <dbReference type="NCBI Taxonomy" id="151549"/>
    <lineage>
        <taxon>Eukaryota</taxon>
        <taxon>Metazoa</taxon>
        <taxon>Ecdysozoa</taxon>
        <taxon>Arthropoda</taxon>
        <taxon>Hexapoda</taxon>
        <taxon>Insecta</taxon>
        <taxon>Pterygota</taxon>
        <taxon>Neoptera</taxon>
        <taxon>Endopterygota</taxon>
        <taxon>Lepidoptera</taxon>
        <taxon>Glossata</taxon>
        <taxon>Ditrysia</taxon>
        <taxon>Tineoidea</taxon>
        <taxon>Psychidae</taxon>
        <taxon>Oiketicinae</taxon>
        <taxon>Eumeta</taxon>
    </lineage>
</organism>
<keyword evidence="2" id="KW-1133">Transmembrane helix</keyword>
<dbReference type="Proteomes" id="UP000299102">
    <property type="component" value="Unassembled WGS sequence"/>
</dbReference>
<keyword evidence="4" id="KW-1185">Reference proteome</keyword>
<sequence>MNYAEAITCRRAGGGATGFFRSRRRCINTGLSIVGSIFMLSCETLAGFITAERMRSRASRTIIMQSFRPGARGSTTRGRPSQMERRRRAASSRSARPTLSSGEQLAVIKIYAAWLSINEHAPAAAARRVVNKSFAMHLPPTQLCTCCSRTTPSLIDRSTVSAGSRSRRGRRWPHVKAEIQNSRHACARRGLDCDLQLFTSRRLTDDVTKCERPHAIARYDGYPITETE</sequence>
<dbReference type="EMBL" id="BGZK01000681">
    <property type="protein sequence ID" value="GBP55897.1"/>
    <property type="molecule type" value="Genomic_DNA"/>
</dbReference>
<evidence type="ECO:0000313" key="3">
    <source>
        <dbReference type="EMBL" id="GBP55897.1"/>
    </source>
</evidence>
<evidence type="ECO:0000256" key="2">
    <source>
        <dbReference type="SAM" id="Phobius"/>
    </source>
</evidence>
<keyword evidence="2" id="KW-0472">Membrane</keyword>
<accession>A0A4C1X0Q0</accession>
<feature type="transmembrane region" description="Helical" evidence="2">
    <location>
        <begin position="30"/>
        <end position="51"/>
    </location>
</feature>
<keyword evidence="2" id="KW-0812">Transmembrane</keyword>
<name>A0A4C1X0Q0_EUMVA</name>
<evidence type="ECO:0000256" key="1">
    <source>
        <dbReference type="SAM" id="MobiDB-lite"/>
    </source>
</evidence>